<protein>
    <recommendedName>
        <fullName evidence="5">Right handed beta helix domain-containing protein</fullName>
    </recommendedName>
</protein>
<evidence type="ECO:0000313" key="3">
    <source>
        <dbReference type="EMBL" id="OHT08532.1"/>
    </source>
</evidence>
<evidence type="ECO:0000313" key="4">
    <source>
        <dbReference type="Proteomes" id="UP000179807"/>
    </source>
</evidence>
<keyword evidence="2" id="KW-0732">Signal</keyword>
<dbReference type="GeneID" id="94837521"/>
<accession>A0A1J4KFI1</accession>
<dbReference type="Proteomes" id="UP000179807">
    <property type="component" value="Unassembled WGS sequence"/>
</dbReference>
<feature type="chain" id="PRO_5013063048" description="Right handed beta helix domain-containing protein" evidence="2">
    <location>
        <begin position="21"/>
        <end position="382"/>
    </location>
</feature>
<evidence type="ECO:0008006" key="5">
    <source>
        <dbReference type="Google" id="ProtNLM"/>
    </source>
</evidence>
<dbReference type="SUPFAM" id="SSF51126">
    <property type="entry name" value="Pectin lyase-like"/>
    <property type="match status" value="1"/>
</dbReference>
<dbReference type="RefSeq" id="XP_068361668.1">
    <property type="nucleotide sequence ID" value="XM_068502817.1"/>
</dbReference>
<gene>
    <name evidence="3" type="ORF">TRFO_22861</name>
</gene>
<comment type="caution">
    <text evidence="3">The sequence shown here is derived from an EMBL/GenBank/DDBJ whole genome shotgun (WGS) entry which is preliminary data.</text>
</comment>
<keyword evidence="1" id="KW-0812">Transmembrane</keyword>
<sequence length="382" mass="42134">MMNKLSFLTWLAVVNTTISSRSLLKMSDTSMLLLPRSSFSSLNLDRLNFALTTKIVSYQTLLLTRCMTDKASDFTLDAHAPLIIKQAYKLSGKINALGRDVTVSESSFSLKDNNSFTVSNSKSANYFSSHFTSTSTKPLFQIVDSDQVKFVSCNFSKAASGGIKSFNSNLKVLHAYFQQCKADSGAAIFVSGSEFKAECIDVRNCEAIQKGGAIFISSPECAASILQGHFSENKAGKGNSIFSRGNTNIIGCMFTSDRNAEIEGEFLEFQNLFLQSKIPKAFSPTQTPLATRTPPPIIFPTPIEEQATWSDVDTFTVLIIVIIAIVCIVFVIGIGFFVYWRMKKQRNTIYASEKEAKDENEMGTVEIKSKYSLSSVYEGLNP</sequence>
<keyword evidence="1" id="KW-1133">Transmembrane helix</keyword>
<evidence type="ECO:0000256" key="2">
    <source>
        <dbReference type="SAM" id="SignalP"/>
    </source>
</evidence>
<dbReference type="AlphaFoldDB" id="A0A1J4KFI1"/>
<proteinExistence type="predicted"/>
<dbReference type="VEuPathDB" id="TrichDB:TRFO_22861"/>
<name>A0A1J4KFI1_9EUKA</name>
<feature type="transmembrane region" description="Helical" evidence="1">
    <location>
        <begin position="315"/>
        <end position="340"/>
    </location>
</feature>
<evidence type="ECO:0000256" key="1">
    <source>
        <dbReference type="SAM" id="Phobius"/>
    </source>
</evidence>
<reference evidence="3" key="1">
    <citation type="submission" date="2016-10" db="EMBL/GenBank/DDBJ databases">
        <authorList>
            <person name="Benchimol M."/>
            <person name="Almeida L.G."/>
            <person name="Vasconcelos A.T."/>
            <person name="Perreira-Neves A."/>
            <person name="Rosa I.A."/>
            <person name="Tasca T."/>
            <person name="Bogo M.R."/>
            <person name="de Souza W."/>
        </authorList>
    </citation>
    <scope>NUCLEOTIDE SEQUENCE [LARGE SCALE GENOMIC DNA]</scope>
    <source>
        <strain evidence="3">K</strain>
    </source>
</reference>
<keyword evidence="4" id="KW-1185">Reference proteome</keyword>
<dbReference type="EMBL" id="MLAK01000664">
    <property type="protein sequence ID" value="OHT08532.1"/>
    <property type="molecule type" value="Genomic_DNA"/>
</dbReference>
<keyword evidence="1" id="KW-0472">Membrane</keyword>
<feature type="signal peptide" evidence="2">
    <location>
        <begin position="1"/>
        <end position="20"/>
    </location>
</feature>
<dbReference type="InterPro" id="IPR011050">
    <property type="entry name" value="Pectin_lyase_fold/virulence"/>
</dbReference>
<organism evidence="3 4">
    <name type="scientific">Tritrichomonas foetus</name>
    <dbReference type="NCBI Taxonomy" id="1144522"/>
    <lineage>
        <taxon>Eukaryota</taxon>
        <taxon>Metamonada</taxon>
        <taxon>Parabasalia</taxon>
        <taxon>Tritrichomonadida</taxon>
        <taxon>Tritrichomonadidae</taxon>
        <taxon>Tritrichomonas</taxon>
    </lineage>
</organism>